<accession>A0A3P8SC74</accession>
<dbReference type="Proteomes" id="UP000265080">
    <property type="component" value="Chromosome 22"/>
</dbReference>
<evidence type="ECO:0000256" key="4">
    <source>
        <dbReference type="ARBA" id="ARBA00022777"/>
    </source>
</evidence>
<dbReference type="GO" id="GO:0004713">
    <property type="term" value="F:protein tyrosine kinase activity"/>
    <property type="evidence" value="ECO:0007669"/>
    <property type="project" value="TreeGrafter"/>
</dbReference>
<dbReference type="GO" id="GO:0005524">
    <property type="term" value="F:ATP binding"/>
    <property type="evidence" value="ECO:0007669"/>
    <property type="project" value="UniProtKB-UniRule"/>
</dbReference>
<evidence type="ECO:0000313" key="8">
    <source>
        <dbReference type="Ensembl" id="ENSAPEP00000009876.1"/>
    </source>
</evidence>
<dbReference type="InterPro" id="IPR000719">
    <property type="entry name" value="Prot_kinase_dom"/>
</dbReference>
<protein>
    <recommendedName>
        <fullName evidence="7">Protein kinase domain-containing protein</fullName>
    </recommendedName>
</protein>
<feature type="binding site" evidence="6">
    <location>
        <position position="38"/>
    </location>
    <ligand>
        <name>ATP</name>
        <dbReference type="ChEBI" id="CHEBI:30616"/>
    </ligand>
</feature>
<dbReference type="PANTHER" id="PTHR24058:SF17">
    <property type="entry name" value="HOMEODOMAIN INTERACTING PROTEIN KINASE, ISOFORM D"/>
    <property type="match status" value="1"/>
</dbReference>
<keyword evidence="1" id="KW-0723">Serine/threonine-protein kinase</keyword>
<keyword evidence="5 6" id="KW-0067">ATP-binding</keyword>
<dbReference type="Ensembl" id="ENSAPET00000010144.1">
    <property type="protein sequence ID" value="ENSAPEP00000009876.1"/>
    <property type="gene ID" value="ENSAPEG00000007098.1"/>
</dbReference>
<dbReference type="InterPro" id="IPR050494">
    <property type="entry name" value="Ser_Thr_dual-spec_kinase"/>
</dbReference>
<dbReference type="PROSITE" id="PS00108">
    <property type="entry name" value="PROTEIN_KINASE_ST"/>
    <property type="match status" value="1"/>
</dbReference>
<dbReference type="PANTHER" id="PTHR24058">
    <property type="entry name" value="DUAL SPECIFICITY PROTEIN KINASE"/>
    <property type="match status" value="1"/>
</dbReference>
<feature type="domain" description="Protein kinase" evidence="7">
    <location>
        <begin position="9"/>
        <end position="325"/>
    </location>
</feature>
<reference evidence="8 9" key="1">
    <citation type="submission" date="2018-03" db="EMBL/GenBank/DDBJ databases">
        <title>Finding Nemo's genes: A chromosome-scale reference assembly of the genome of the orange clownfish Amphiprion percula.</title>
        <authorList>
            <person name="Lehmann R."/>
        </authorList>
    </citation>
    <scope>NUCLEOTIDE SEQUENCE</scope>
</reference>
<evidence type="ECO:0000256" key="1">
    <source>
        <dbReference type="ARBA" id="ARBA00022527"/>
    </source>
</evidence>
<evidence type="ECO:0000313" key="9">
    <source>
        <dbReference type="Proteomes" id="UP000265080"/>
    </source>
</evidence>
<reference evidence="8" key="3">
    <citation type="submission" date="2025-09" db="UniProtKB">
        <authorList>
            <consortium name="Ensembl"/>
        </authorList>
    </citation>
    <scope>IDENTIFICATION</scope>
</reference>
<keyword evidence="2" id="KW-0808">Transferase</keyword>
<dbReference type="GO" id="GO:0004674">
    <property type="term" value="F:protein serine/threonine kinase activity"/>
    <property type="evidence" value="ECO:0007669"/>
    <property type="project" value="UniProtKB-KW"/>
</dbReference>
<dbReference type="STRING" id="161767.ENSAPEP00000009876"/>
<dbReference type="InterPro" id="IPR011009">
    <property type="entry name" value="Kinase-like_dom_sf"/>
</dbReference>
<dbReference type="Gene3D" id="1.10.510.10">
    <property type="entry name" value="Transferase(Phosphotransferase) domain 1"/>
    <property type="match status" value="1"/>
</dbReference>
<dbReference type="Pfam" id="PF00069">
    <property type="entry name" value="Pkinase"/>
    <property type="match status" value="1"/>
</dbReference>
<evidence type="ECO:0000256" key="5">
    <source>
        <dbReference type="ARBA" id="ARBA00022840"/>
    </source>
</evidence>
<dbReference type="GO" id="GO:0005737">
    <property type="term" value="C:cytoplasm"/>
    <property type="evidence" value="ECO:0007669"/>
    <property type="project" value="TreeGrafter"/>
</dbReference>
<evidence type="ECO:0000256" key="6">
    <source>
        <dbReference type="PROSITE-ProRule" id="PRU10141"/>
    </source>
</evidence>
<dbReference type="SUPFAM" id="SSF56112">
    <property type="entry name" value="Protein kinase-like (PK-like)"/>
    <property type="match status" value="1"/>
</dbReference>
<keyword evidence="4" id="KW-0418">Kinase</keyword>
<name>A0A3P8SC74_AMPPE</name>
<dbReference type="AlphaFoldDB" id="A0A3P8SC74"/>
<evidence type="ECO:0000256" key="2">
    <source>
        <dbReference type="ARBA" id="ARBA00022679"/>
    </source>
</evidence>
<dbReference type="InterPro" id="IPR008271">
    <property type="entry name" value="Ser/Thr_kinase_AS"/>
</dbReference>
<dbReference type="GO" id="GO:0005634">
    <property type="term" value="C:nucleus"/>
    <property type="evidence" value="ECO:0007669"/>
    <property type="project" value="TreeGrafter"/>
</dbReference>
<organism evidence="8 9">
    <name type="scientific">Amphiprion percula</name>
    <name type="common">Orange clownfish</name>
    <name type="synonym">Lutjanus percula</name>
    <dbReference type="NCBI Taxonomy" id="161767"/>
    <lineage>
        <taxon>Eukaryota</taxon>
        <taxon>Metazoa</taxon>
        <taxon>Chordata</taxon>
        <taxon>Craniata</taxon>
        <taxon>Vertebrata</taxon>
        <taxon>Euteleostomi</taxon>
        <taxon>Actinopterygii</taxon>
        <taxon>Neopterygii</taxon>
        <taxon>Teleostei</taxon>
        <taxon>Neoteleostei</taxon>
        <taxon>Acanthomorphata</taxon>
        <taxon>Ovalentaria</taxon>
        <taxon>Pomacentridae</taxon>
        <taxon>Amphiprion</taxon>
    </lineage>
</organism>
<dbReference type="PROSITE" id="PS50011">
    <property type="entry name" value="PROTEIN_KINASE_DOM"/>
    <property type="match status" value="1"/>
</dbReference>
<evidence type="ECO:0000259" key="7">
    <source>
        <dbReference type="PROSITE" id="PS50011"/>
    </source>
</evidence>
<keyword evidence="9" id="KW-1185">Reference proteome</keyword>
<sequence length="508" mass="57690">MYTVMTEVEVHLYILGEGGFGLVAKCRNTQTKKTVAVKVNKGEEGVFQQAIEEIAILKQLRRLNPDTCNIVQWDGFFFDKERICLTFELLDQSLHQYLQEQNQYGLPMGELRPVLHQLATALSYVHSINIIHADLKPVNIMVVDRHQHPVRVKVIDFGLACPVSEAQQGMRLGTLWYRAPEMSLGVPLSQAFDMWALGLVMAELAMGCQLYPGRTDYDVLRFIVETQGQPSDDVLDHGLYTPKFFIKQNNGATRWRFKSPQDMYSETGFSASETRKIKLSSLDEIEKHMEQHPDRFMFVSLLKDMLHLDPRRRITAREVLEHPFFATGRPQSSTDNTGTESIRMQHPVRRPILSRPATRWMDADVSMASVDGSSVAQSLAPPMSATSWRGLGLGSQRRATSVSAASWWNSIDFNNKGPGPSLSRQQTIDFEGQSLDPSVSAATWEEDVDCNDRRLTDDEAFCPTSSVDASSLQHQFESSISTKTNKENVSWFRLMLRRITRVFHTYIY</sequence>
<evidence type="ECO:0000256" key="3">
    <source>
        <dbReference type="ARBA" id="ARBA00022741"/>
    </source>
</evidence>
<dbReference type="SMART" id="SM00220">
    <property type="entry name" value="S_TKc"/>
    <property type="match status" value="1"/>
</dbReference>
<dbReference type="PROSITE" id="PS00107">
    <property type="entry name" value="PROTEIN_KINASE_ATP"/>
    <property type="match status" value="1"/>
</dbReference>
<dbReference type="InterPro" id="IPR017441">
    <property type="entry name" value="Protein_kinase_ATP_BS"/>
</dbReference>
<dbReference type="GeneTree" id="ENSGT00940000155356"/>
<keyword evidence="3 6" id="KW-0547">Nucleotide-binding</keyword>
<dbReference type="Gene3D" id="3.30.200.20">
    <property type="entry name" value="Phosphorylase Kinase, domain 1"/>
    <property type="match status" value="1"/>
</dbReference>
<reference evidence="8" key="2">
    <citation type="submission" date="2025-08" db="UniProtKB">
        <authorList>
            <consortium name="Ensembl"/>
        </authorList>
    </citation>
    <scope>IDENTIFICATION</scope>
</reference>
<proteinExistence type="predicted"/>